<organism evidence="1 2">
    <name type="scientific">Scyliorhinus torazame</name>
    <name type="common">Cloudy catshark</name>
    <name type="synonym">Catulus torazame</name>
    <dbReference type="NCBI Taxonomy" id="75743"/>
    <lineage>
        <taxon>Eukaryota</taxon>
        <taxon>Metazoa</taxon>
        <taxon>Chordata</taxon>
        <taxon>Craniata</taxon>
        <taxon>Vertebrata</taxon>
        <taxon>Chondrichthyes</taxon>
        <taxon>Elasmobranchii</taxon>
        <taxon>Galeomorphii</taxon>
        <taxon>Galeoidea</taxon>
        <taxon>Carcharhiniformes</taxon>
        <taxon>Scyliorhinidae</taxon>
        <taxon>Scyliorhinus</taxon>
    </lineage>
</organism>
<comment type="caution">
    <text evidence="1">The sequence shown here is derived from an EMBL/GenBank/DDBJ whole genome shotgun (WGS) entry which is preliminary data.</text>
</comment>
<reference evidence="1 2" key="1">
    <citation type="journal article" date="2018" name="Nat. Ecol. Evol.">
        <title>Shark genomes provide insights into elasmobranch evolution and the origin of vertebrates.</title>
        <authorList>
            <person name="Hara Y"/>
            <person name="Yamaguchi K"/>
            <person name="Onimaru K"/>
            <person name="Kadota M"/>
            <person name="Koyanagi M"/>
            <person name="Keeley SD"/>
            <person name="Tatsumi K"/>
            <person name="Tanaka K"/>
            <person name="Motone F"/>
            <person name="Kageyama Y"/>
            <person name="Nozu R"/>
            <person name="Adachi N"/>
            <person name="Nishimura O"/>
            <person name="Nakagawa R"/>
            <person name="Tanegashima C"/>
            <person name="Kiyatake I"/>
            <person name="Matsumoto R"/>
            <person name="Murakumo K"/>
            <person name="Nishida K"/>
            <person name="Terakita A"/>
            <person name="Kuratani S"/>
            <person name="Sato K"/>
            <person name="Hyodo S Kuraku.S."/>
        </authorList>
    </citation>
    <scope>NUCLEOTIDE SEQUENCE [LARGE SCALE GENOMIC DNA]</scope>
</reference>
<dbReference type="Proteomes" id="UP000288216">
    <property type="component" value="Unassembled WGS sequence"/>
</dbReference>
<sequence>MTAIVKPFPLNPSGKPYHRLLWIEFYHLQMSSEDENVKEKTEQVVGGGKYLQLVANNVNTHRGTLTSLGKGLAIIIGTLDDTAYWGRPDMLQCWEELYLPEKMEMVVLGTIDGYPCLAAGMQLVILAGKDGSVFAYEEEVLHKVATNLQQLFTEGVTFPGTKIYEYGKGFRPKTNEEYLTALREAGLEKISEDTRKFITKNAAEMKQLIDDLDFL</sequence>
<dbReference type="OMA" id="MIDEWEQ"/>
<protein>
    <submittedName>
        <fullName evidence="1">Uncharacterized protein</fullName>
    </submittedName>
</protein>
<evidence type="ECO:0000313" key="2">
    <source>
        <dbReference type="Proteomes" id="UP000288216"/>
    </source>
</evidence>
<proteinExistence type="predicted"/>
<name>A0A401NPD8_SCYTO</name>
<accession>A0A401NPD8</accession>
<gene>
    <name evidence="1" type="ORF">scyTo_0009575</name>
</gene>
<evidence type="ECO:0000313" key="1">
    <source>
        <dbReference type="EMBL" id="GCB62750.1"/>
    </source>
</evidence>
<dbReference type="OrthoDB" id="9935986at2759"/>
<dbReference type="EMBL" id="BFAA01003934">
    <property type="protein sequence ID" value="GCB62750.1"/>
    <property type="molecule type" value="Genomic_DNA"/>
</dbReference>
<dbReference type="AlphaFoldDB" id="A0A401NPD8"/>
<dbReference type="Pfam" id="PF02393">
    <property type="entry name" value="US22"/>
    <property type="match status" value="1"/>
</dbReference>
<dbReference type="InterPro" id="IPR003360">
    <property type="entry name" value="US22-like"/>
</dbReference>
<keyword evidence="2" id="KW-1185">Reference proteome</keyword>